<dbReference type="PANTHER" id="PTHR31630">
    <property type="entry name" value="PHYTANOYL-COA DIOXYGENASE-RELATED-RELATED"/>
    <property type="match status" value="1"/>
</dbReference>
<dbReference type="Gene3D" id="2.60.120.620">
    <property type="entry name" value="q2cbj1_9rhob like domain"/>
    <property type="match status" value="1"/>
</dbReference>
<dbReference type="AlphaFoldDB" id="A0A6C0H3G7"/>
<organism evidence="2">
    <name type="scientific">viral metagenome</name>
    <dbReference type="NCBI Taxonomy" id="1070528"/>
    <lineage>
        <taxon>unclassified sequences</taxon>
        <taxon>metagenomes</taxon>
        <taxon>organismal metagenomes</taxon>
    </lineage>
</organism>
<keyword evidence="1" id="KW-0175">Coiled coil</keyword>
<dbReference type="EMBL" id="MN739863">
    <property type="protein sequence ID" value="QHT75091.1"/>
    <property type="molecule type" value="Genomic_DNA"/>
</dbReference>
<proteinExistence type="predicted"/>
<name>A0A6C0H3G7_9ZZZZ</name>
<reference evidence="2" key="1">
    <citation type="journal article" date="2020" name="Nature">
        <title>Giant virus diversity and host interactions through global metagenomics.</title>
        <authorList>
            <person name="Schulz F."/>
            <person name="Roux S."/>
            <person name="Paez-Espino D."/>
            <person name="Jungbluth S."/>
            <person name="Walsh D.A."/>
            <person name="Denef V.J."/>
            <person name="McMahon K.D."/>
            <person name="Konstantinidis K.T."/>
            <person name="Eloe-Fadrosh E.A."/>
            <person name="Kyrpides N.C."/>
            <person name="Woyke T."/>
        </authorList>
    </citation>
    <scope>NUCLEOTIDE SEQUENCE</scope>
    <source>
        <strain evidence="2">GVMAG-M-3300023179-63</strain>
    </source>
</reference>
<dbReference type="SUPFAM" id="SSF51197">
    <property type="entry name" value="Clavaminate synthase-like"/>
    <property type="match status" value="1"/>
</dbReference>
<protein>
    <recommendedName>
        <fullName evidence="3">Phytanoyl-CoA dioxygenase</fullName>
    </recommendedName>
</protein>
<evidence type="ECO:0000256" key="1">
    <source>
        <dbReference type="SAM" id="Coils"/>
    </source>
</evidence>
<evidence type="ECO:0000313" key="2">
    <source>
        <dbReference type="EMBL" id="QHT75091.1"/>
    </source>
</evidence>
<evidence type="ECO:0008006" key="3">
    <source>
        <dbReference type="Google" id="ProtNLM"/>
    </source>
</evidence>
<sequence length="383" mass="45989">MFSDVGKKVFKYLVAFKYTEKEQLKTKKKEVKVKKEEVKKEVKVKKEELKEQVKVKKEELKEQVKVKKEELKEEVKKEELKEEVKVLQSIVLEEALETNIKELEENGYTIIHNVYTNEEIEEYKREFFDWYKNTKDVEKLHQVIHGNGIFKYFEIGHQRFTWLARTNPIIISIFKKLWNCDELVTGFDGCCYYPSDYKKEDVYWTHTDQSSYKKGRHCYQSFLSLTNNNERTLLIYKGSHLLHEHYFKTLNIDAPRDWCVLDKNYVSNLEDKKVYVKVNAGDLVVWDSRTFHQNTCGDLNCNEERLVQYLCYLPKNNIKNDKIQTALRHEYFEKRYTTSHWPYPLTCVPLQPYYNQTNKITIDYSSLNKPKLDDLKELIEKLL</sequence>
<accession>A0A6C0H3G7</accession>
<dbReference type="PANTHER" id="PTHR31630:SF10">
    <property type="entry name" value="PHYTANOYL-COA DIOXYGENASE"/>
    <property type="match status" value="1"/>
</dbReference>
<dbReference type="Pfam" id="PF05721">
    <property type="entry name" value="PhyH"/>
    <property type="match status" value="1"/>
</dbReference>
<dbReference type="InterPro" id="IPR008775">
    <property type="entry name" value="Phytyl_CoA_dOase-like"/>
</dbReference>
<feature type="coiled-coil region" evidence="1">
    <location>
        <begin position="21"/>
        <end position="81"/>
    </location>
</feature>